<comment type="caution">
    <text evidence="1">The sequence shown here is derived from an EMBL/GenBank/DDBJ whole genome shotgun (WGS) entry which is preliminary data.</text>
</comment>
<dbReference type="EMBL" id="CAJVPK010000059">
    <property type="protein sequence ID" value="CAG8439948.1"/>
    <property type="molecule type" value="Genomic_DNA"/>
</dbReference>
<sequence length="47" mass="5252">MAIETPAKRDAIIAQSKADTTIVNLLRPSIAYENKGGKIEDRRRVKI</sequence>
<keyword evidence="2" id="KW-1185">Reference proteome</keyword>
<gene>
    <name evidence="1" type="ORF">DEBURN_LOCUS1360</name>
</gene>
<protein>
    <submittedName>
        <fullName evidence="1">6864_t:CDS:1</fullName>
    </submittedName>
</protein>
<proteinExistence type="predicted"/>
<dbReference type="AlphaFoldDB" id="A0A9N8V741"/>
<dbReference type="Proteomes" id="UP000789706">
    <property type="component" value="Unassembled WGS sequence"/>
</dbReference>
<accession>A0A9N8V741</accession>
<reference evidence="1" key="1">
    <citation type="submission" date="2021-06" db="EMBL/GenBank/DDBJ databases">
        <authorList>
            <person name="Kallberg Y."/>
            <person name="Tangrot J."/>
            <person name="Rosling A."/>
        </authorList>
    </citation>
    <scope>NUCLEOTIDE SEQUENCE</scope>
    <source>
        <strain evidence="1">AZ414A</strain>
    </source>
</reference>
<evidence type="ECO:0000313" key="2">
    <source>
        <dbReference type="Proteomes" id="UP000789706"/>
    </source>
</evidence>
<organism evidence="1 2">
    <name type="scientific">Diversispora eburnea</name>
    <dbReference type="NCBI Taxonomy" id="1213867"/>
    <lineage>
        <taxon>Eukaryota</taxon>
        <taxon>Fungi</taxon>
        <taxon>Fungi incertae sedis</taxon>
        <taxon>Mucoromycota</taxon>
        <taxon>Glomeromycotina</taxon>
        <taxon>Glomeromycetes</taxon>
        <taxon>Diversisporales</taxon>
        <taxon>Diversisporaceae</taxon>
        <taxon>Diversispora</taxon>
    </lineage>
</organism>
<name>A0A9N8V741_9GLOM</name>
<evidence type="ECO:0000313" key="1">
    <source>
        <dbReference type="EMBL" id="CAG8439948.1"/>
    </source>
</evidence>